<evidence type="ECO:0000256" key="11">
    <source>
        <dbReference type="ARBA" id="ARBA00023268"/>
    </source>
</evidence>
<evidence type="ECO:0000256" key="14">
    <source>
        <dbReference type="PIRNR" id="PIRNR006769"/>
    </source>
</evidence>
<feature type="binding site" evidence="17">
    <location>
        <position position="44"/>
    </location>
    <ligand>
        <name>Zn(2+)</name>
        <dbReference type="ChEBI" id="CHEBI:29105"/>
        <note>catalytic</note>
    </ligand>
</feature>
<feature type="active site" description="Proton donor" evidence="15">
    <location>
        <position position="46"/>
    </location>
</feature>
<feature type="binding site" evidence="16">
    <location>
        <position position="202"/>
    </location>
    <ligand>
        <name>substrate</name>
    </ligand>
</feature>
<feature type="binding site" evidence="16">
    <location>
        <position position="152"/>
    </location>
    <ligand>
        <name>NADP(+)</name>
        <dbReference type="ChEBI" id="CHEBI:58349"/>
    </ligand>
</feature>
<dbReference type="InterPro" id="IPR024072">
    <property type="entry name" value="DHFR-like_dom_sf"/>
</dbReference>
<dbReference type="PIRSF" id="PIRSF006769">
    <property type="entry name" value="RibD"/>
    <property type="match status" value="1"/>
</dbReference>
<comment type="catalytic activity">
    <reaction evidence="13 14">
        <text>2,5-diamino-6-hydroxy-4-(5-phosphoribosylamino)-pyrimidine + H2O + H(+) = 5-amino-6-(5-phospho-D-ribosylamino)uracil + NH4(+)</text>
        <dbReference type="Rhea" id="RHEA:21868"/>
        <dbReference type="ChEBI" id="CHEBI:15377"/>
        <dbReference type="ChEBI" id="CHEBI:15378"/>
        <dbReference type="ChEBI" id="CHEBI:28938"/>
        <dbReference type="ChEBI" id="CHEBI:58453"/>
        <dbReference type="ChEBI" id="CHEBI:58614"/>
        <dbReference type="EC" id="3.5.4.26"/>
    </reaction>
</comment>
<comment type="pathway">
    <text evidence="2 14">Cofactor biosynthesis; riboflavin biosynthesis; 5-amino-6-(D-ribitylamino)uracil from GTP: step 2/4.</text>
</comment>
<keyword evidence="20" id="KW-1185">Reference proteome</keyword>
<reference evidence="19 20" key="1">
    <citation type="submission" date="2018-05" db="EMBL/GenBank/DDBJ databases">
        <title>Brachybacterium sp. M1HQ-2T, whole genome shotgun sequence.</title>
        <authorList>
            <person name="Tuo L."/>
        </authorList>
    </citation>
    <scope>NUCLEOTIDE SEQUENCE [LARGE SCALE GENOMIC DNA]</scope>
    <source>
        <strain evidence="19 20">M1HQ-2</strain>
    </source>
</reference>
<dbReference type="PROSITE" id="PS51747">
    <property type="entry name" value="CYT_DCMP_DEAMINASES_2"/>
    <property type="match status" value="1"/>
</dbReference>
<evidence type="ECO:0000256" key="12">
    <source>
        <dbReference type="ARBA" id="ARBA00049861"/>
    </source>
</evidence>
<evidence type="ECO:0000256" key="16">
    <source>
        <dbReference type="PIRSR" id="PIRSR006769-2"/>
    </source>
</evidence>
<feature type="binding site" evidence="17">
    <location>
        <position position="72"/>
    </location>
    <ligand>
        <name>Zn(2+)</name>
        <dbReference type="ChEBI" id="CHEBI:29105"/>
        <note>catalytic</note>
    </ligand>
</feature>
<evidence type="ECO:0000256" key="1">
    <source>
        <dbReference type="ARBA" id="ARBA00002151"/>
    </source>
</evidence>
<evidence type="ECO:0000256" key="13">
    <source>
        <dbReference type="ARBA" id="ARBA00049886"/>
    </source>
</evidence>
<dbReference type="InterPro" id="IPR016192">
    <property type="entry name" value="APOBEC/CMP_deaminase_Zn-bd"/>
</dbReference>
<evidence type="ECO:0000256" key="9">
    <source>
        <dbReference type="ARBA" id="ARBA00022857"/>
    </source>
</evidence>
<evidence type="ECO:0000313" key="20">
    <source>
        <dbReference type="Proteomes" id="UP000245590"/>
    </source>
</evidence>
<keyword evidence="9 14" id="KW-0521">NADP</keyword>
<dbReference type="InterPro" id="IPR002734">
    <property type="entry name" value="RibDG_C"/>
</dbReference>
<evidence type="ECO:0000313" key="19">
    <source>
        <dbReference type="EMBL" id="PWH06990.1"/>
    </source>
</evidence>
<comment type="cofactor">
    <cofactor evidence="14 17">
        <name>Zn(2+)</name>
        <dbReference type="ChEBI" id="CHEBI:29105"/>
    </cofactor>
    <text evidence="14 17">Binds 1 zinc ion.</text>
</comment>
<evidence type="ECO:0000259" key="18">
    <source>
        <dbReference type="PROSITE" id="PS51747"/>
    </source>
</evidence>
<name>A0A2U2RM91_9MICO</name>
<dbReference type="Gene3D" id="3.40.430.10">
    <property type="entry name" value="Dihydrofolate Reductase, subunit A"/>
    <property type="match status" value="1"/>
</dbReference>
<dbReference type="PROSITE" id="PS00903">
    <property type="entry name" value="CYT_DCMP_DEAMINASES_1"/>
    <property type="match status" value="1"/>
</dbReference>
<sequence length="339" mass="35271">MQRALELAAQGPGDDPNPQVGCVLLDAEGTEIGAGHHRGAGTAHAEVAALEDARSRGNDPGGATAVVTLEPCDHTGRTGPCSRALIDAGIRRVVFALPDPGDASAGGAQTLVDAGIEVVAGVREGESRRLLAPWLDRVGATAADVHIVLKTATSLDGRVAAADGTSRWITGEQAREHAHEVRARTDAIIVGTGTVLADDPSLSARPRGRTAPQPWRVVVGHSPVPETAAVRRDDHVLQVRTHEPEEVVAALRERGIRHAVLEGGPRLATAFLRAGLVDEIHAYLAPLQLGAGTLALGDLGVTTLADAPRWRTTDVLRLGGDVLLTARRQHAPPADPASP</sequence>
<organism evidence="19 20">
    <name type="scientific">Brachybacterium endophyticum</name>
    <dbReference type="NCBI Taxonomy" id="2182385"/>
    <lineage>
        <taxon>Bacteria</taxon>
        <taxon>Bacillati</taxon>
        <taxon>Actinomycetota</taxon>
        <taxon>Actinomycetes</taxon>
        <taxon>Micrococcales</taxon>
        <taxon>Dermabacteraceae</taxon>
        <taxon>Brachybacterium</taxon>
    </lineage>
</organism>
<comment type="catalytic activity">
    <reaction evidence="12 14">
        <text>5-amino-6-(5-phospho-D-ribitylamino)uracil + NADP(+) = 5-amino-6-(5-phospho-D-ribosylamino)uracil + NADPH + H(+)</text>
        <dbReference type="Rhea" id="RHEA:17845"/>
        <dbReference type="ChEBI" id="CHEBI:15378"/>
        <dbReference type="ChEBI" id="CHEBI:57783"/>
        <dbReference type="ChEBI" id="CHEBI:58349"/>
        <dbReference type="ChEBI" id="CHEBI:58421"/>
        <dbReference type="ChEBI" id="CHEBI:58453"/>
        <dbReference type="EC" id="1.1.1.193"/>
    </reaction>
</comment>
<keyword evidence="8 14" id="KW-0862">Zinc</keyword>
<dbReference type="AlphaFoldDB" id="A0A2U2RM91"/>
<dbReference type="InterPro" id="IPR050765">
    <property type="entry name" value="Riboflavin_Biosynth_HTPR"/>
</dbReference>
<dbReference type="GO" id="GO:0009231">
    <property type="term" value="P:riboflavin biosynthetic process"/>
    <property type="evidence" value="ECO:0007669"/>
    <property type="project" value="UniProtKB-UniPathway"/>
</dbReference>
<feature type="binding site" evidence="16">
    <location>
        <position position="166"/>
    </location>
    <ligand>
        <name>substrate</name>
    </ligand>
</feature>
<dbReference type="PANTHER" id="PTHR38011:SF7">
    <property type="entry name" value="2,5-DIAMINO-6-RIBOSYLAMINO-4(3H)-PYRIMIDINONE 5'-PHOSPHATE REDUCTASE"/>
    <property type="match status" value="1"/>
</dbReference>
<keyword evidence="11" id="KW-0511">Multifunctional enzyme</keyword>
<dbReference type="EC" id="1.1.1.193" evidence="14"/>
<comment type="function">
    <text evidence="1 14">Converts 2,5-diamino-6-(ribosylamino)-4(3h)-pyrimidinone 5'-phosphate into 5-amino-6-(ribosylamino)-2,4(1h,3h)-pyrimidinedione 5'-phosphate.</text>
</comment>
<dbReference type="SUPFAM" id="SSF53597">
    <property type="entry name" value="Dihydrofolate reductase-like"/>
    <property type="match status" value="1"/>
</dbReference>
<feature type="binding site" evidence="16">
    <location>
        <position position="168"/>
    </location>
    <ligand>
        <name>NADP(+)</name>
        <dbReference type="ChEBI" id="CHEBI:58349"/>
    </ligand>
</feature>
<dbReference type="Gene3D" id="3.40.140.10">
    <property type="entry name" value="Cytidine Deaminase, domain 2"/>
    <property type="match status" value="1"/>
</dbReference>
<evidence type="ECO:0000256" key="6">
    <source>
        <dbReference type="ARBA" id="ARBA00022619"/>
    </source>
</evidence>
<dbReference type="InterPro" id="IPR002125">
    <property type="entry name" value="CMP_dCMP_dom"/>
</dbReference>
<keyword evidence="10 14" id="KW-0560">Oxidoreductase</keyword>
<comment type="pathway">
    <text evidence="3 14">Cofactor biosynthesis; riboflavin biosynthesis; 5-amino-6-(D-ribitylamino)uracil from GTP: step 3/4.</text>
</comment>
<comment type="similarity">
    <text evidence="5 14">In the C-terminal section; belongs to the HTP reductase family.</text>
</comment>
<feature type="binding site" evidence="16">
    <location>
        <begin position="264"/>
        <end position="270"/>
    </location>
    <ligand>
        <name>NADP(+)</name>
        <dbReference type="ChEBI" id="CHEBI:58349"/>
    </ligand>
</feature>
<feature type="binding site" evidence="16">
    <location>
        <position position="194"/>
    </location>
    <ligand>
        <name>NADP(+)</name>
        <dbReference type="ChEBI" id="CHEBI:58349"/>
    </ligand>
</feature>
<evidence type="ECO:0000256" key="15">
    <source>
        <dbReference type="PIRSR" id="PIRSR006769-1"/>
    </source>
</evidence>
<feature type="binding site" evidence="16">
    <location>
        <position position="198"/>
    </location>
    <ligand>
        <name>NADP(+)</name>
        <dbReference type="ChEBI" id="CHEBI:58349"/>
    </ligand>
</feature>
<keyword evidence="6 14" id="KW-0686">Riboflavin biosynthesis</keyword>
<evidence type="ECO:0000256" key="4">
    <source>
        <dbReference type="ARBA" id="ARBA00005259"/>
    </source>
</evidence>
<evidence type="ECO:0000256" key="3">
    <source>
        <dbReference type="ARBA" id="ARBA00004910"/>
    </source>
</evidence>
<comment type="caution">
    <text evidence="19">The sequence shown here is derived from an EMBL/GenBank/DDBJ whole genome shotgun (WGS) entry which is preliminary data.</text>
</comment>
<feature type="binding site" evidence="17">
    <location>
        <position position="81"/>
    </location>
    <ligand>
        <name>Zn(2+)</name>
        <dbReference type="ChEBI" id="CHEBI:29105"/>
        <note>catalytic</note>
    </ligand>
</feature>
<gene>
    <name evidence="19" type="primary">ribD</name>
    <name evidence="19" type="ORF">DEO23_04970</name>
</gene>
<dbReference type="UniPathway" id="UPA00275">
    <property type="reaction ID" value="UER00401"/>
</dbReference>
<dbReference type="GO" id="GO:0008703">
    <property type="term" value="F:5-amino-6-(5-phosphoribosylamino)uracil reductase activity"/>
    <property type="evidence" value="ECO:0007669"/>
    <property type="project" value="UniProtKB-EC"/>
</dbReference>
<dbReference type="Pfam" id="PF01872">
    <property type="entry name" value="RibD_C"/>
    <property type="match status" value="1"/>
</dbReference>
<protein>
    <recommendedName>
        <fullName evidence="14">Riboflavin biosynthesis protein RibD</fullName>
    </recommendedName>
    <domain>
        <recommendedName>
            <fullName evidence="14">Diaminohydroxyphosphoribosylaminopyrimidine deaminase</fullName>
            <shortName evidence="14">DRAP deaminase</shortName>
            <ecNumber evidence="14">3.5.4.26</ecNumber>
        </recommendedName>
        <alternativeName>
            <fullName evidence="14">Riboflavin-specific deaminase</fullName>
        </alternativeName>
    </domain>
    <domain>
        <recommendedName>
            <fullName evidence="14">5-amino-6-(5-phosphoribosylamino)uracil reductase</fullName>
            <ecNumber evidence="14">1.1.1.193</ecNumber>
        </recommendedName>
        <alternativeName>
            <fullName evidence="14">HTP reductase</fullName>
        </alternativeName>
    </domain>
</protein>
<dbReference type="InterPro" id="IPR016193">
    <property type="entry name" value="Cytidine_deaminase-like"/>
</dbReference>
<proteinExistence type="inferred from homology"/>
<dbReference type="Pfam" id="PF00383">
    <property type="entry name" value="dCMP_cyt_deam_1"/>
    <property type="match status" value="1"/>
</dbReference>
<dbReference type="InterPro" id="IPR004794">
    <property type="entry name" value="Eubact_RibD"/>
</dbReference>
<keyword evidence="14" id="KW-0378">Hydrolase</keyword>
<evidence type="ECO:0000256" key="2">
    <source>
        <dbReference type="ARBA" id="ARBA00004882"/>
    </source>
</evidence>
<dbReference type="OrthoDB" id="9800865at2"/>
<dbReference type="NCBIfam" id="TIGR00326">
    <property type="entry name" value="eubact_ribD"/>
    <property type="match status" value="1"/>
</dbReference>
<feature type="domain" description="CMP/dCMP-type deaminase" evidence="18">
    <location>
        <begin position="1"/>
        <end position="119"/>
    </location>
</feature>
<keyword evidence="7 14" id="KW-0479">Metal-binding</keyword>
<evidence type="ECO:0000256" key="5">
    <source>
        <dbReference type="ARBA" id="ARBA00007417"/>
    </source>
</evidence>
<evidence type="ECO:0000256" key="17">
    <source>
        <dbReference type="PIRSR" id="PIRSR006769-3"/>
    </source>
</evidence>
<dbReference type="GO" id="GO:0008835">
    <property type="term" value="F:diaminohydroxyphosphoribosylaminopyrimidine deaminase activity"/>
    <property type="evidence" value="ECO:0007669"/>
    <property type="project" value="UniProtKB-EC"/>
</dbReference>
<feature type="binding site" evidence="16">
    <location>
        <position position="182"/>
    </location>
    <ligand>
        <name>substrate</name>
    </ligand>
</feature>
<dbReference type="SUPFAM" id="SSF53927">
    <property type="entry name" value="Cytidine deaminase-like"/>
    <property type="match status" value="1"/>
</dbReference>
<dbReference type="GO" id="GO:0008270">
    <property type="term" value="F:zinc ion binding"/>
    <property type="evidence" value="ECO:0007669"/>
    <property type="project" value="InterPro"/>
</dbReference>
<dbReference type="EC" id="3.5.4.26" evidence="14"/>
<comment type="similarity">
    <text evidence="4 14">In the N-terminal section; belongs to the cytidine and deoxycytidylate deaminase family.</text>
</comment>
<feature type="binding site" evidence="16">
    <location>
        <position position="205"/>
    </location>
    <ligand>
        <name>substrate</name>
    </ligand>
</feature>
<evidence type="ECO:0000256" key="7">
    <source>
        <dbReference type="ARBA" id="ARBA00022723"/>
    </source>
</evidence>
<feature type="binding site" evidence="16">
    <location>
        <position position="262"/>
    </location>
    <ligand>
        <name>substrate</name>
    </ligand>
</feature>
<dbReference type="EMBL" id="QFKX01000002">
    <property type="protein sequence ID" value="PWH06990.1"/>
    <property type="molecule type" value="Genomic_DNA"/>
</dbReference>
<accession>A0A2U2RM91</accession>
<evidence type="ECO:0000256" key="10">
    <source>
        <dbReference type="ARBA" id="ARBA00023002"/>
    </source>
</evidence>
<evidence type="ECO:0000256" key="8">
    <source>
        <dbReference type="ARBA" id="ARBA00022833"/>
    </source>
</evidence>
<dbReference type="PANTHER" id="PTHR38011">
    <property type="entry name" value="DIHYDROFOLATE REDUCTASE FAMILY PROTEIN (AFU_ORTHOLOGUE AFUA_8G06820)"/>
    <property type="match status" value="1"/>
</dbReference>
<dbReference type="Proteomes" id="UP000245590">
    <property type="component" value="Unassembled WGS sequence"/>
</dbReference>
<dbReference type="CDD" id="cd01284">
    <property type="entry name" value="Riboflavin_deaminase-reductase"/>
    <property type="match status" value="1"/>
</dbReference>